<proteinExistence type="predicted"/>
<protein>
    <submittedName>
        <fullName evidence="2">Molybdopterin biosynthesis protein MoeE</fullName>
    </submittedName>
</protein>
<dbReference type="InterPro" id="IPR036563">
    <property type="entry name" value="MoaE_sf"/>
</dbReference>
<dbReference type="Pfam" id="PF02391">
    <property type="entry name" value="MoaE"/>
    <property type="match status" value="1"/>
</dbReference>
<keyword evidence="3" id="KW-1185">Reference proteome</keyword>
<organism evidence="2 3">
    <name type="scientific">Arsenicicoccus piscis</name>
    <dbReference type="NCBI Taxonomy" id="673954"/>
    <lineage>
        <taxon>Bacteria</taxon>
        <taxon>Bacillati</taxon>
        <taxon>Actinomycetota</taxon>
        <taxon>Actinomycetes</taxon>
        <taxon>Micrococcales</taxon>
        <taxon>Intrasporangiaceae</taxon>
        <taxon>Arsenicicoccus</taxon>
    </lineage>
</organism>
<dbReference type="Proteomes" id="UP001157109">
    <property type="component" value="Unassembled WGS sequence"/>
</dbReference>
<dbReference type="Gene3D" id="3.90.1170.40">
    <property type="entry name" value="Molybdopterin biosynthesis MoaE subunit"/>
    <property type="match status" value="1"/>
</dbReference>
<dbReference type="InterPro" id="IPR003448">
    <property type="entry name" value="Mopterin_biosynth_MoaE"/>
</dbReference>
<sequence>MEVPRRRGRGSAPGEEGSALREKITGVTAPSARRLVDLRDTALSVAEATDFCRDPGTGGLVTFVGAVRDHDAPHQLQHDAPQGSSRPGRPDQHGSDRPDQVVIGLGYSAHPSARAALDAVVDRVAALPGVRSVAAVHRVGELAVGDLAVVCCVGAAHRGEAFDACRQLIDDLKQSVPIWKHQRFADGTDEWVGLP</sequence>
<reference evidence="3" key="1">
    <citation type="journal article" date="2019" name="Int. J. Syst. Evol. Microbiol.">
        <title>The Global Catalogue of Microorganisms (GCM) 10K type strain sequencing project: providing services to taxonomists for standard genome sequencing and annotation.</title>
        <authorList>
            <consortium name="The Broad Institute Genomics Platform"/>
            <consortium name="The Broad Institute Genome Sequencing Center for Infectious Disease"/>
            <person name="Wu L."/>
            <person name="Ma J."/>
        </authorList>
    </citation>
    <scope>NUCLEOTIDE SEQUENCE [LARGE SCALE GENOMIC DNA]</scope>
    <source>
        <strain evidence="3">NBRC 105830</strain>
    </source>
</reference>
<feature type="region of interest" description="Disordered" evidence="1">
    <location>
        <begin position="1"/>
        <end position="27"/>
    </location>
</feature>
<dbReference type="SUPFAM" id="SSF54690">
    <property type="entry name" value="Molybdopterin synthase subunit MoaE"/>
    <property type="match status" value="1"/>
</dbReference>
<dbReference type="EMBL" id="BSUJ01000001">
    <property type="protein sequence ID" value="GMA18495.1"/>
    <property type="molecule type" value="Genomic_DNA"/>
</dbReference>
<dbReference type="CDD" id="cd00756">
    <property type="entry name" value="MoaE"/>
    <property type="match status" value="1"/>
</dbReference>
<name>A0ABQ6HLL8_9MICO</name>
<accession>A0ABQ6HLL8</accession>
<evidence type="ECO:0000313" key="3">
    <source>
        <dbReference type="Proteomes" id="UP001157109"/>
    </source>
</evidence>
<dbReference type="PANTHER" id="PTHR23404">
    <property type="entry name" value="MOLYBDOPTERIN SYNTHASE RELATED"/>
    <property type="match status" value="1"/>
</dbReference>
<feature type="compositionally biased region" description="Basic and acidic residues" evidence="1">
    <location>
        <begin position="88"/>
        <end position="99"/>
    </location>
</feature>
<feature type="region of interest" description="Disordered" evidence="1">
    <location>
        <begin position="74"/>
        <end position="100"/>
    </location>
</feature>
<comment type="caution">
    <text evidence="2">The sequence shown here is derived from an EMBL/GenBank/DDBJ whole genome shotgun (WGS) entry which is preliminary data.</text>
</comment>
<gene>
    <name evidence="2" type="ORF">GCM10025862_05160</name>
</gene>
<evidence type="ECO:0000256" key="1">
    <source>
        <dbReference type="SAM" id="MobiDB-lite"/>
    </source>
</evidence>
<evidence type="ECO:0000313" key="2">
    <source>
        <dbReference type="EMBL" id="GMA18495.1"/>
    </source>
</evidence>